<keyword evidence="5" id="KW-1003">Cell membrane</keyword>
<evidence type="ECO:0000256" key="11">
    <source>
        <dbReference type="ARBA" id="ARBA00023136"/>
    </source>
</evidence>
<proteinExistence type="inferred from homology"/>
<evidence type="ECO:0000256" key="12">
    <source>
        <dbReference type="SAM" id="Phobius"/>
    </source>
</evidence>
<dbReference type="InterPro" id="IPR001173">
    <property type="entry name" value="Glyco_trans_2-like"/>
</dbReference>
<dbReference type="Proteomes" id="UP001596472">
    <property type="component" value="Unassembled WGS sequence"/>
</dbReference>
<keyword evidence="8 14" id="KW-0808">Transferase</keyword>
<keyword evidence="9 12" id="KW-0812">Transmembrane</keyword>
<dbReference type="GO" id="GO:0016757">
    <property type="term" value="F:glycosyltransferase activity"/>
    <property type="evidence" value="ECO:0007669"/>
    <property type="project" value="UniProtKB-KW"/>
</dbReference>
<dbReference type="Gene3D" id="3.90.550.10">
    <property type="entry name" value="Spore Coat Polysaccharide Biosynthesis Protein SpsA, Chain A"/>
    <property type="match status" value="1"/>
</dbReference>
<feature type="transmembrane region" description="Helical" evidence="12">
    <location>
        <begin position="391"/>
        <end position="414"/>
    </location>
</feature>
<dbReference type="CDD" id="cd04191">
    <property type="entry name" value="Glucan_BSP_MdoH"/>
    <property type="match status" value="1"/>
</dbReference>
<keyword evidence="6" id="KW-0997">Cell inner membrane</keyword>
<comment type="subcellular location">
    <subcellularLocation>
        <location evidence="1">Cell inner membrane</location>
        <topology evidence="1">Multi-pass membrane protein</topology>
    </subcellularLocation>
</comment>
<evidence type="ECO:0000256" key="2">
    <source>
        <dbReference type="ARBA" id="ARBA00005001"/>
    </source>
</evidence>
<evidence type="ECO:0000259" key="13">
    <source>
        <dbReference type="Pfam" id="PF13632"/>
    </source>
</evidence>
<feature type="domain" description="Glycosyltransferase 2-like" evidence="13">
    <location>
        <begin position="188"/>
        <end position="378"/>
    </location>
</feature>
<comment type="similarity">
    <text evidence="3">Belongs to the glycosyltransferase 2 family. OpgH subfamily.</text>
</comment>
<evidence type="ECO:0000256" key="7">
    <source>
        <dbReference type="ARBA" id="ARBA00022676"/>
    </source>
</evidence>
<dbReference type="NCBIfam" id="NF003962">
    <property type="entry name" value="PRK05454.2-5"/>
    <property type="match status" value="1"/>
</dbReference>
<protein>
    <recommendedName>
        <fullName evidence="4">Glucans biosynthesis glucosyltransferase H</fullName>
    </recommendedName>
</protein>
<evidence type="ECO:0000256" key="8">
    <source>
        <dbReference type="ARBA" id="ARBA00022679"/>
    </source>
</evidence>
<evidence type="ECO:0000256" key="4">
    <source>
        <dbReference type="ARBA" id="ARBA00020585"/>
    </source>
</evidence>
<dbReference type="EMBL" id="JBHTBS010000011">
    <property type="protein sequence ID" value="MFC7338931.1"/>
    <property type="molecule type" value="Genomic_DNA"/>
</dbReference>
<dbReference type="PANTHER" id="PTHR43867:SF5">
    <property type="entry name" value="GLUCANS BIOSYNTHESIS GLUCOSYLTRANSFERASE H"/>
    <property type="match status" value="1"/>
</dbReference>
<dbReference type="SUPFAM" id="SSF53448">
    <property type="entry name" value="Nucleotide-diphospho-sugar transferases"/>
    <property type="match status" value="1"/>
</dbReference>
<evidence type="ECO:0000256" key="3">
    <source>
        <dbReference type="ARBA" id="ARBA00009337"/>
    </source>
</evidence>
<keyword evidence="15" id="KW-1185">Reference proteome</keyword>
<evidence type="ECO:0000256" key="10">
    <source>
        <dbReference type="ARBA" id="ARBA00022989"/>
    </source>
</evidence>
<comment type="pathway">
    <text evidence="2">Glycan metabolism; osmoregulated periplasmic glucan (OPG) biosynthesis.</text>
</comment>
<evidence type="ECO:0000313" key="15">
    <source>
        <dbReference type="Proteomes" id="UP001596472"/>
    </source>
</evidence>
<feature type="transmembrane region" description="Helical" evidence="12">
    <location>
        <begin position="359"/>
        <end position="385"/>
    </location>
</feature>
<dbReference type="NCBIfam" id="NF003958">
    <property type="entry name" value="PRK05454.2-1"/>
    <property type="match status" value="1"/>
</dbReference>
<dbReference type="RefSeq" id="WP_379714921.1">
    <property type="nucleotide sequence ID" value="NZ_JBHTBS010000011.1"/>
</dbReference>
<dbReference type="Pfam" id="PF13632">
    <property type="entry name" value="Glyco_trans_2_3"/>
    <property type="match status" value="1"/>
</dbReference>
<evidence type="ECO:0000256" key="9">
    <source>
        <dbReference type="ARBA" id="ARBA00022692"/>
    </source>
</evidence>
<gene>
    <name evidence="14" type="primary">mdoH</name>
    <name evidence="14" type="ORF">ACFQY0_17170</name>
</gene>
<organism evidence="14 15">
    <name type="scientific">Haloferula chungangensis</name>
    <dbReference type="NCBI Taxonomy" id="1048331"/>
    <lineage>
        <taxon>Bacteria</taxon>
        <taxon>Pseudomonadati</taxon>
        <taxon>Verrucomicrobiota</taxon>
        <taxon>Verrucomicrobiia</taxon>
        <taxon>Verrucomicrobiales</taxon>
        <taxon>Verrucomicrobiaceae</taxon>
        <taxon>Haloferula</taxon>
    </lineage>
</organism>
<feature type="transmembrane region" description="Helical" evidence="12">
    <location>
        <begin position="497"/>
        <end position="530"/>
    </location>
</feature>
<reference evidence="15" key="1">
    <citation type="journal article" date="2019" name="Int. J. Syst. Evol. Microbiol.">
        <title>The Global Catalogue of Microorganisms (GCM) 10K type strain sequencing project: providing services to taxonomists for standard genome sequencing and annotation.</title>
        <authorList>
            <consortium name="The Broad Institute Genomics Platform"/>
            <consortium name="The Broad Institute Genome Sequencing Center for Infectious Disease"/>
            <person name="Wu L."/>
            <person name="Ma J."/>
        </authorList>
    </citation>
    <scope>NUCLEOTIDE SEQUENCE [LARGE SCALE GENOMIC DNA]</scope>
    <source>
        <strain evidence="15">CGMCC 4.1467</strain>
    </source>
</reference>
<evidence type="ECO:0000256" key="6">
    <source>
        <dbReference type="ARBA" id="ARBA00022519"/>
    </source>
</evidence>
<sequence length="666" mass="73391">MNQRSWTAPLFAFFVATLTLIGVCLFSLVVGARGWTVGEMLLMAVFVPLFGYLSFGFAHALIGILVRWGGDRDVLHPDEAVQVPSDARVAIVMPVYNEPVERVFRGLKATFNSLRELDPEEYFDVHILSDSTSAQQWIKEELAWLEWIQEEGLEGRVFYRHRSDNVGKKAGNVAEFCRRCGAAYEAMVVLDADSVMSGETLLEMRRRLLSNNKIALIQTVPALFGANTLYGRIQQFSNRLYGPVFMDGLAFWQQHHGNFWGHNAIIRLKPFIQECALPELPGPEPFGGPILSHDFVEASLLVRAGWEVWLAPDLGGSYEEGPPTLIDAAQRDQRWCQGNLQHSLLLVARGMSGRSRLHFLNGILGYLSSPLWLILTLLGLLVLGSQESNEVVVATQLLVFTAILLFLPKLLCLIDLMSDEKRRESFGGIGNALKGVLLETSLSALLAPINMMFHTRFVIWNLMGRKVGWNTQNRESAGTTWAEAWKAHYGHVISGVLLALLAGFSGGAAGLILASPIIIGLLSSVAVSVLTSRPRKSASLLITPEDLSPPEVLKAVSLPSPTQASDGGLADVMLHPVINAAHLALQPIAGDGDAAPIPFGLEERLLKDGPEELTNEEKMLLLNSPAWMASLHEKLWQLPNGELHHAWSGKRMELMNVVHHQEVKQA</sequence>
<name>A0ABW2LDQ0_9BACT</name>
<feature type="transmembrane region" description="Helical" evidence="12">
    <location>
        <begin position="41"/>
        <end position="66"/>
    </location>
</feature>
<keyword evidence="7 14" id="KW-0328">Glycosyltransferase</keyword>
<dbReference type="InterPro" id="IPR050321">
    <property type="entry name" value="Glycosyltr_2/OpgH_subfam"/>
</dbReference>
<comment type="caution">
    <text evidence="14">The sequence shown here is derived from an EMBL/GenBank/DDBJ whole genome shotgun (WGS) entry which is preliminary data.</text>
</comment>
<dbReference type="PANTHER" id="PTHR43867">
    <property type="entry name" value="CELLULOSE SYNTHASE CATALYTIC SUBUNIT A [UDP-FORMING]"/>
    <property type="match status" value="1"/>
</dbReference>
<accession>A0ABW2LDQ0</accession>
<keyword evidence="10 12" id="KW-1133">Transmembrane helix</keyword>
<evidence type="ECO:0000256" key="5">
    <source>
        <dbReference type="ARBA" id="ARBA00022475"/>
    </source>
</evidence>
<keyword evidence="11 12" id="KW-0472">Membrane</keyword>
<evidence type="ECO:0000256" key="1">
    <source>
        <dbReference type="ARBA" id="ARBA00004429"/>
    </source>
</evidence>
<dbReference type="InterPro" id="IPR029044">
    <property type="entry name" value="Nucleotide-diphossugar_trans"/>
</dbReference>
<evidence type="ECO:0000313" key="14">
    <source>
        <dbReference type="EMBL" id="MFC7338931.1"/>
    </source>
</evidence>